<gene>
    <name evidence="1" type="ORF">FGO68_gene8202</name>
</gene>
<evidence type="ECO:0000313" key="1">
    <source>
        <dbReference type="EMBL" id="TNV84587.1"/>
    </source>
</evidence>
<protein>
    <submittedName>
        <fullName evidence="1">Uncharacterized protein</fullName>
    </submittedName>
</protein>
<keyword evidence="2" id="KW-1185">Reference proteome</keyword>
<dbReference type="EMBL" id="RRYP01002618">
    <property type="protein sequence ID" value="TNV84587.1"/>
    <property type="molecule type" value="Genomic_DNA"/>
</dbReference>
<evidence type="ECO:0000313" key="2">
    <source>
        <dbReference type="Proteomes" id="UP000785679"/>
    </source>
</evidence>
<organism evidence="1 2">
    <name type="scientific">Halteria grandinella</name>
    <dbReference type="NCBI Taxonomy" id="5974"/>
    <lineage>
        <taxon>Eukaryota</taxon>
        <taxon>Sar</taxon>
        <taxon>Alveolata</taxon>
        <taxon>Ciliophora</taxon>
        <taxon>Intramacronucleata</taxon>
        <taxon>Spirotrichea</taxon>
        <taxon>Stichotrichia</taxon>
        <taxon>Sporadotrichida</taxon>
        <taxon>Halteriidae</taxon>
        <taxon>Halteria</taxon>
    </lineage>
</organism>
<comment type="caution">
    <text evidence="1">The sequence shown here is derived from an EMBL/GenBank/DDBJ whole genome shotgun (WGS) entry which is preliminary data.</text>
</comment>
<dbReference type="AlphaFoldDB" id="A0A8J8T6T8"/>
<proteinExistence type="predicted"/>
<reference evidence="1" key="1">
    <citation type="submission" date="2019-06" db="EMBL/GenBank/DDBJ databases">
        <authorList>
            <person name="Zheng W."/>
        </authorList>
    </citation>
    <scope>NUCLEOTIDE SEQUENCE</scope>
    <source>
        <strain evidence="1">QDHG01</strain>
    </source>
</reference>
<sequence length="147" mass="16535">MIVFDSGIFQTSVQQLLYKPSIINIQYCSDEFFSPLLQVCLQFSEVILLRPACVLHPPEKSSSRFQLQPQLSPAHPLPNYLTLSIYSLRSMSTSHSMALVSANTRLALMNMSLSDSLMQLLMNELAVEETDEETLIDATSRSAYLNE</sequence>
<accession>A0A8J8T6T8</accession>
<dbReference type="Proteomes" id="UP000785679">
    <property type="component" value="Unassembled WGS sequence"/>
</dbReference>
<name>A0A8J8T6T8_HALGN</name>